<name>A0A061RMX4_9CHLO</name>
<dbReference type="EMBL" id="GBEZ01012562">
    <property type="protein sequence ID" value="JAC73333.1"/>
    <property type="molecule type" value="Transcribed_RNA"/>
</dbReference>
<feature type="non-terminal residue" evidence="2">
    <location>
        <position position="63"/>
    </location>
</feature>
<evidence type="ECO:0000256" key="1">
    <source>
        <dbReference type="SAM" id="Coils"/>
    </source>
</evidence>
<evidence type="ECO:0000313" key="2">
    <source>
        <dbReference type="EMBL" id="JAC73333.1"/>
    </source>
</evidence>
<proteinExistence type="predicted"/>
<accession>A0A061RMX4</accession>
<protein>
    <submittedName>
        <fullName evidence="2">Uncharacterized protein</fullName>
    </submittedName>
</protein>
<gene>
    <name evidence="2" type="ORF">TSPGSL018_29127</name>
</gene>
<organism evidence="2">
    <name type="scientific">Tetraselmis sp. GSL018</name>
    <dbReference type="NCBI Taxonomy" id="582737"/>
    <lineage>
        <taxon>Eukaryota</taxon>
        <taxon>Viridiplantae</taxon>
        <taxon>Chlorophyta</taxon>
        <taxon>core chlorophytes</taxon>
        <taxon>Chlorodendrophyceae</taxon>
        <taxon>Chlorodendrales</taxon>
        <taxon>Chlorodendraceae</taxon>
        <taxon>Tetraselmis</taxon>
    </lineage>
</organism>
<dbReference type="AlphaFoldDB" id="A0A061RMX4"/>
<sequence length="63" mass="7221">MDIDTLRSELDTEKELRAKAEAEVLRLEADIVFTRKDGEANVKEIEKLKREVCSEKETVSALQ</sequence>
<feature type="coiled-coil region" evidence="1">
    <location>
        <begin position="3"/>
        <end position="37"/>
    </location>
</feature>
<keyword evidence="1" id="KW-0175">Coiled coil</keyword>
<reference evidence="2" key="1">
    <citation type="submission" date="2014-05" db="EMBL/GenBank/DDBJ databases">
        <title>The transcriptome of the halophilic microalga Tetraselmis sp. GSL018 isolated from the Great Salt Lake, Utah.</title>
        <authorList>
            <person name="Jinkerson R.E."/>
            <person name="D'Adamo S."/>
            <person name="Posewitz M.C."/>
        </authorList>
    </citation>
    <scope>NUCLEOTIDE SEQUENCE</scope>
    <source>
        <strain evidence="2">GSL018</strain>
    </source>
</reference>